<dbReference type="Proteomes" id="UP000029672">
    <property type="component" value="Chromosome"/>
</dbReference>
<dbReference type="InterPro" id="IPR036259">
    <property type="entry name" value="MFS_trans_sf"/>
</dbReference>
<dbReference type="InterPro" id="IPR051084">
    <property type="entry name" value="H+-coupled_symporters"/>
</dbReference>
<protein>
    <recommendedName>
        <fullName evidence="9">Major facilitator superfamily (MFS) profile domain-containing protein</fullName>
    </recommendedName>
</protein>
<keyword evidence="11" id="KW-1185">Reference proteome</keyword>
<dbReference type="InterPro" id="IPR020846">
    <property type="entry name" value="MFS_dom"/>
</dbReference>
<feature type="transmembrane region" description="Helical" evidence="8">
    <location>
        <begin position="96"/>
        <end position="115"/>
    </location>
</feature>
<dbReference type="GO" id="GO:0005886">
    <property type="term" value="C:plasma membrane"/>
    <property type="evidence" value="ECO:0007669"/>
    <property type="project" value="UniProtKB-SubCell"/>
</dbReference>
<feature type="transmembrane region" description="Helical" evidence="8">
    <location>
        <begin position="143"/>
        <end position="168"/>
    </location>
</feature>
<evidence type="ECO:0000313" key="11">
    <source>
        <dbReference type="Proteomes" id="UP000029672"/>
    </source>
</evidence>
<reference evidence="10 11" key="1">
    <citation type="submission" date="2014-10" db="EMBL/GenBank/DDBJ databases">
        <title>Whole genome sequence of Francisella endociliophora strain FSC1006, isolated from a laboratory culture of the marine ciliate Euplotes raikovi.</title>
        <authorList>
            <person name="Granberg M."/>
            <person name="Backman S."/>
            <person name="Lundmark E."/>
            <person name="Nilsson E."/>
            <person name="Karlsson E."/>
            <person name="Thelaus J."/>
            <person name="Ohrman C."/>
            <person name="Larkeryd A."/>
            <person name="Stenberg P."/>
        </authorList>
    </citation>
    <scope>NUCLEOTIDE SEQUENCE [LARGE SCALE GENOMIC DNA]</scope>
    <source>
        <strain evidence="10 11">FSC1006</strain>
    </source>
</reference>
<accession>A0A097ELY0</accession>
<dbReference type="PROSITE" id="PS50850">
    <property type="entry name" value="MFS"/>
    <property type="match status" value="1"/>
</dbReference>
<feature type="domain" description="Major facilitator superfamily (MFS) profile" evidence="9">
    <location>
        <begin position="1"/>
        <end position="326"/>
    </location>
</feature>
<dbReference type="Pfam" id="PF07690">
    <property type="entry name" value="MFS_1"/>
    <property type="match status" value="1"/>
</dbReference>
<feature type="transmembrane region" description="Helical" evidence="8">
    <location>
        <begin position="62"/>
        <end position="84"/>
    </location>
</feature>
<evidence type="ECO:0000256" key="3">
    <source>
        <dbReference type="ARBA" id="ARBA00022475"/>
    </source>
</evidence>
<dbReference type="SUPFAM" id="SSF103473">
    <property type="entry name" value="MFS general substrate transporter"/>
    <property type="match status" value="1"/>
</dbReference>
<evidence type="ECO:0000256" key="6">
    <source>
        <dbReference type="ARBA" id="ARBA00022989"/>
    </source>
</evidence>
<evidence type="ECO:0000256" key="5">
    <source>
        <dbReference type="ARBA" id="ARBA00022847"/>
    </source>
</evidence>
<feature type="transmembrane region" description="Helical" evidence="8">
    <location>
        <begin position="209"/>
        <end position="227"/>
    </location>
</feature>
<feature type="transmembrane region" description="Helical" evidence="8">
    <location>
        <begin position="180"/>
        <end position="202"/>
    </location>
</feature>
<feature type="transmembrane region" description="Helical" evidence="8">
    <location>
        <begin position="302"/>
        <end position="321"/>
    </location>
</feature>
<keyword evidence="5" id="KW-0769">Symport</keyword>
<feature type="transmembrane region" description="Helical" evidence="8">
    <location>
        <begin position="20"/>
        <end position="41"/>
    </location>
</feature>
<dbReference type="AlphaFoldDB" id="A0A097ELY0"/>
<keyword evidence="6 8" id="KW-1133">Transmembrane helix</keyword>
<evidence type="ECO:0000313" key="10">
    <source>
        <dbReference type="EMBL" id="AIT08577.1"/>
    </source>
</evidence>
<evidence type="ECO:0000256" key="1">
    <source>
        <dbReference type="ARBA" id="ARBA00004651"/>
    </source>
</evidence>
<keyword evidence="2" id="KW-0813">Transport</keyword>
<comment type="subcellular location">
    <subcellularLocation>
        <location evidence="1">Cell membrane</location>
        <topology evidence="1">Multi-pass membrane protein</topology>
    </subcellularLocation>
</comment>
<dbReference type="InterPro" id="IPR011701">
    <property type="entry name" value="MFS"/>
</dbReference>
<dbReference type="STRING" id="1547445.LO80_00375"/>
<dbReference type="PANTHER" id="PTHR43528:SF1">
    <property type="entry name" value="ALPHA-KETOGLUTARATE PERMEASE"/>
    <property type="match status" value="1"/>
</dbReference>
<keyword evidence="7 8" id="KW-0472">Membrane</keyword>
<dbReference type="PANTHER" id="PTHR43528">
    <property type="entry name" value="ALPHA-KETOGLUTARATE PERMEASE"/>
    <property type="match status" value="1"/>
</dbReference>
<name>A0A097ELY0_9GAMM</name>
<dbReference type="eggNOG" id="COG0477">
    <property type="taxonomic scope" value="Bacteria"/>
</dbReference>
<dbReference type="KEGG" id="frf:LO80_00375"/>
<gene>
    <name evidence="10" type="ORF">LO80_00375</name>
</gene>
<evidence type="ECO:0000256" key="8">
    <source>
        <dbReference type="SAM" id="Phobius"/>
    </source>
</evidence>
<evidence type="ECO:0000256" key="2">
    <source>
        <dbReference type="ARBA" id="ARBA00022448"/>
    </source>
</evidence>
<dbReference type="Gene3D" id="1.20.1250.20">
    <property type="entry name" value="MFS general substrate transporter like domains"/>
    <property type="match status" value="2"/>
</dbReference>
<evidence type="ECO:0000256" key="7">
    <source>
        <dbReference type="ARBA" id="ARBA00023136"/>
    </source>
</evidence>
<proteinExistence type="predicted"/>
<evidence type="ECO:0000259" key="9">
    <source>
        <dbReference type="PROSITE" id="PS50850"/>
    </source>
</evidence>
<organism evidence="10 11">
    <name type="scientific">Candidatus Francisella endociliophora</name>
    <dbReference type="NCBI Taxonomy" id="653937"/>
    <lineage>
        <taxon>Bacteria</taxon>
        <taxon>Pseudomonadati</taxon>
        <taxon>Pseudomonadota</taxon>
        <taxon>Gammaproteobacteria</taxon>
        <taxon>Thiotrichales</taxon>
        <taxon>Francisellaceae</taxon>
        <taxon>Francisella</taxon>
    </lineage>
</organism>
<evidence type="ECO:0000256" key="4">
    <source>
        <dbReference type="ARBA" id="ARBA00022692"/>
    </source>
</evidence>
<keyword evidence="3" id="KW-1003">Cell membrane</keyword>
<dbReference type="GO" id="GO:0015293">
    <property type="term" value="F:symporter activity"/>
    <property type="evidence" value="ECO:0007669"/>
    <property type="project" value="UniProtKB-KW"/>
</dbReference>
<dbReference type="HOGENOM" id="CLU_849297_0_0_6"/>
<dbReference type="EMBL" id="CP009574">
    <property type="protein sequence ID" value="AIT08577.1"/>
    <property type="molecule type" value="Genomic_DNA"/>
</dbReference>
<feature type="transmembrane region" description="Helical" evidence="8">
    <location>
        <begin position="239"/>
        <end position="264"/>
    </location>
</feature>
<keyword evidence="4 8" id="KW-0812">Transmembrane</keyword>
<sequence length="327" mass="36796">MLMMGSSSVLIAFLPGYNYWGYYSIILLVVFRIMQGIGMGAELPNSLSLLNEKLRGYKASKYFSIIGISFPIGTIVASLSINFISIIFTETQINDWAWRLIFLFGGCVAFIIFYARKIILNNIEQEDRRTVARELFGTLRKQVLQIILMVGIIFVPGSLIIQAFFYISYFISEKAISSEFVYFSFSLSLIVMIFSIIFFGYIAEYIGKVKTLAISFIAVSIIAIPLFEMAINPSEIKILMFFIIQKIFVGCMIACYLPLVVEVFPTSISTTASAISYNFAAILASLTPSLLLVLIHELGYSSVGYFYMTITIIGVFFLFFLSKMVSK</sequence>
<feature type="transmembrane region" description="Helical" evidence="8">
    <location>
        <begin position="276"/>
        <end position="296"/>
    </location>
</feature>